<accession>A0A9I9E3T7</accession>
<name>A0A9I9E3T7_CUCME</name>
<dbReference type="Gramene" id="MELO3C028264.2.1">
    <property type="protein sequence ID" value="MELO3C028264.2.1"/>
    <property type="gene ID" value="MELO3C028264.2"/>
</dbReference>
<dbReference type="EnsemblPlants" id="MELO3C028264.2.1">
    <property type="protein sequence ID" value="MELO3C028264.2.1"/>
    <property type="gene ID" value="MELO3C028264.2"/>
</dbReference>
<reference evidence="1" key="1">
    <citation type="submission" date="2023-03" db="UniProtKB">
        <authorList>
            <consortium name="EnsemblPlants"/>
        </authorList>
    </citation>
    <scope>IDENTIFICATION</scope>
</reference>
<dbReference type="AlphaFoldDB" id="A0A9I9E3T7"/>
<sequence>MHFQQRKWAKWMNSWCSSQKKSNDNARDSVSFLEVKTSPSTTSLFCVRLKHSELWDLNSNYISLNFRYGTLEICTN</sequence>
<evidence type="ECO:0000313" key="1">
    <source>
        <dbReference type="EnsemblPlants" id="MELO3C028264.2.1"/>
    </source>
</evidence>
<organism evidence="1">
    <name type="scientific">Cucumis melo</name>
    <name type="common">Muskmelon</name>
    <dbReference type="NCBI Taxonomy" id="3656"/>
    <lineage>
        <taxon>Eukaryota</taxon>
        <taxon>Viridiplantae</taxon>
        <taxon>Streptophyta</taxon>
        <taxon>Embryophyta</taxon>
        <taxon>Tracheophyta</taxon>
        <taxon>Spermatophyta</taxon>
        <taxon>Magnoliopsida</taxon>
        <taxon>eudicotyledons</taxon>
        <taxon>Gunneridae</taxon>
        <taxon>Pentapetalae</taxon>
        <taxon>rosids</taxon>
        <taxon>fabids</taxon>
        <taxon>Cucurbitales</taxon>
        <taxon>Cucurbitaceae</taxon>
        <taxon>Benincaseae</taxon>
        <taxon>Cucumis</taxon>
    </lineage>
</organism>
<proteinExistence type="predicted"/>
<protein>
    <submittedName>
        <fullName evidence="1">Uncharacterized protein</fullName>
    </submittedName>
</protein>